<proteinExistence type="predicted"/>
<keyword evidence="2" id="KW-1185">Reference proteome</keyword>
<protein>
    <submittedName>
        <fullName evidence="1">Uncharacterized protein</fullName>
    </submittedName>
</protein>
<dbReference type="EMBL" id="JAAAPO010000004">
    <property type="protein sequence ID" value="NBC37010.1"/>
    <property type="molecule type" value="Genomic_DNA"/>
</dbReference>
<sequence>MSIDFYAILAHDTWPTTIAVEKCLANQHFPVLIKRFPVFAPAKVVTNGALVTVDGKDAYLEGELYPASLAPADVADINERIGNAGGTFRIAPNDIVISMRTRTPAEARAATYTIASLIICFDAYGFEPQGNTHGRGHFAKSLVAGAETLKGL</sequence>
<reference evidence="2" key="1">
    <citation type="submission" date="2020-01" db="EMBL/GenBank/DDBJ databases">
        <title>Sphingomonas sp. strain CSW-10.</title>
        <authorList>
            <person name="Chen W.-M."/>
        </authorList>
    </citation>
    <scope>NUCLEOTIDE SEQUENCE [LARGE SCALE GENOMIC DNA]</scope>
    <source>
        <strain evidence="2">FSY-8</strain>
    </source>
</reference>
<evidence type="ECO:0000313" key="1">
    <source>
        <dbReference type="EMBL" id="NBC37010.1"/>
    </source>
</evidence>
<dbReference type="RefSeq" id="WP_161718692.1">
    <property type="nucleotide sequence ID" value="NZ_JAAAPO010000004.1"/>
</dbReference>
<organism evidence="1 2">
    <name type="scientific">Novosphingobium ovatum</name>
    <dbReference type="NCBI Taxonomy" id="1908523"/>
    <lineage>
        <taxon>Bacteria</taxon>
        <taxon>Pseudomonadati</taxon>
        <taxon>Pseudomonadota</taxon>
        <taxon>Alphaproteobacteria</taxon>
        <taxon>Sphingomonadales</taxon>
        <taxon>Sphingomonadaceae</taxon>
        <taxon>Novosphingobium</taxon>
    </lineage>
</organism>
<evidence type="ECO:0000313" key="2">
    <source>
        <dbReference type="Proteomes" id="UP000753724"/>
    </source>
</evidence>
<dbReference type="Proteomes" id="UP000753724">
    <property type="component" value="Unassembled WGS sequence"/>
</dbReference>
<accession>A0ABW9XEP4</accession>
<name>A0ABW9XEP4_9SPHN</name>
<comment type="caution">
    <text evidence="1">The sequence shown here is derived from an EMBL/GenBank/DDBJ whole genome shotgun (WGS) entry which is preliminary data.</text>
</comment>
<gene>
    <name evidence="1" type="ORF">GTZ99_10625</name>
</gene>